<keyword evidence="5 7" id="KW-0472">Membrane</keyword>
<accession>A0A0C2XTA3</accession>
<feature type="transmembrane region" description="Helical" evidence="7">
    <location>
        <begin position="530"/>
        <end position="549"/>
    </location>
</feature>
<dbReference type="GO" id="GO:0022857">
    <property type="term" value="F:transmembrane transporter activity"/>
    <property type="evidence" value="ECO:0007669"/>
    <property type="project" value="InterPro"/>
</dbReference>
<proteinExistence type="predicted"/>
<feature type="transmembrane region" description="Helical" evidence="7">
    <location>
        <begin position="555"/>
        <end position="576"/>
    </location>
</feature>
<evidence type="ECO:0000256" key="3">
    <source>
        <dbReference type="ARBA" id="ARBA00022692"/>
    </source>
</evidence>
<name>A0A0C2XTA3_HEBCY</name>
<dbReference type="PANTHER" id="PTHR23511:SF5">
    <property type="entry name" value="MAJOR FACILITATOR-TYPE TRANSPORTER HXNZ-RELATED"/>
    <property type="match status" value="1"/>
</dbReference>
<reference evidence="9 10" key="1">
    <citation type="submission" date="2014-04" db="EMBL/GenBank/DDBJ databases">
        <authorList>
            <consortium name="DOE Joint Genome Institute"/>
            <person name="Kuo A."/>
            <person name="Gay G."/>
            <person name="Dore J."/>
            <person name="Kohler A."/>
            <person name="Nagy L.G."/>
            <person name="Floudas D."/>
            <person name="Copeland A."/>
            <person name="Barry K.W."/>
            <person name="Cichocki N."/>
            <person name="Veneault-Fourrey C."/>
            <person name="LaButti K."/>
            <person name="Lindquist E.A."/>
            <person name="Lipzen A."/>
            <person name="Lundell T."/>
            <person name="Morin E."/>
            <person name="Murat C."/>
            <person name="Sun H."/>
            <person name="Tunlid A."/>
            <person name="Henrissat B."/>
            <person name="Grigoriev I.V."/>
            <person name="Hibbett D.S."/>
            <person name="Martin F."/>
            <person name="Nordberg H.P."/>
            <person name="Cantor M.N."/>
            <person name="Hua S.X."/>
        </authorList>
    </citation>
    <scope>NUCLEOTIDE SEQUENCE [LARGE SCALE GENOMIC DNA]</scope>
    <source>
        <strain evidence="10">h7</strain>
    </source>
</reference>
<dbReference type="InterPro" id="IPR005828">
    <property type="entry name" value="MFS_sugar_transport-like"/>
</dbReference>
<feature type="region of interest" description="Disordered" evidence="6">
    <location>
        <begin position="356"/>
        <end position="387"/>
    </location>
</feature>
<dbReference type="AlphaFoldDB" id="A0A0C2XTA3"/>
<feature type="transmembrane region" description="Helical" evidence="7">
    <location>
        <begin position="454"/>
        <end position="475"/>
    </location>
</feature>
<dbReference type="InterPro" id="IPR011701">
    <property type="entry name" value="MFS"/>
</dbReference>
<feature type="transmembrane region" description="Helical" evidence="7">
    <location>
        <begin position="588"/>
        <end position="612"/>
    </location>
</feature>
<evidence type="ECO:0000256" key="7">
    <source>
        <dbReference type="SAM" id="Phobius"/>
    </source>
</evidence>
<evidence type="ECO:0000256" key="6">
    <source>
        <dbReference type="SAM" id="MobiDB-lite"/>
    </source>
</evidence>
<comment type="subcellular location">
    <subcellularLocation>
        <location evidence="1">Membrane</location>
        <topology evidence="1">Multi-pass membrane protein</topology>
    </subcellularLocation>
</comment>
<feature type="transmembrane region" description="Helical" evidence="7">
    <location>
        <begin position="96"/>
        <end position="116"/>
    </location>
</feature>
<dbReference type="PANTHER" id="PTHR23511">
    <property type="entry name" value="SYNAPTIC VESICLE GLYCOPROTEIN 2"/>
    <property type="match status" value="1"/>
</dbReference>
<dbReference type="Proteomes" id="UP000053424">
    <property type="component" value="Unassembled WGS sequence"/>
</dbReference>
<dbReference type="Pfam" id="PF07690">
    <property type="entry name" value="MFS_1"/>
    <property type="match status" value="1"/>
</dbReference>
<keyword evidence="10" id="KW-1185">Reference proteome</keyword>
<feature type="transmembrane region" description="Helical" evidence="7">
    <location>
        <begin position="62"/>
        <end position="84"/>
    </location>
</feature>
<dbReference type="Pfam" id="PF00083">
    <property type="entry name" value="Sugar_tr"/>
    <property type="match status" value="1"/>
</dbReference>
<evidence type="ECO:0000256" key="1">
    <source>
        <dbReference type="ARBA" id="ARBA00004141"/>
    </source>
</evidence>
<feature type="transmembrane region" description="Helical" evidence="7">
    <location>
        <begin position="504"/>
        <end position="523"/>
    </location>
</feature>
<sequence>MAAYTPRASAFWTDPAMTSAYYSDEDEDLEQQDQLIGEDADGRTPLDKTIDRIGMGSYQWTLLSLCGFGWMADNMWIQAIAIILPRIQQHYSVPDSYVGIVSSSMFAGMMFGAVGWGTCSDIMGRSTAFNATLFFTAVFGLLASFANSFPTLCIALFFLGSSVGGSMPTDGTLLLEHMPKEKQYLVTALSIFFSVGAVLSAAVALLVLPQNSCPAGQTIPCDVDLQNQGWKYLLMTLALITLSMFLARMVFFRLHESPRYLVHAGRPQDALKSLQMISKFNGSDLEIELKDVRDHYRQVAVGEEGPQKIDHSRMRATSRTIFDASVIEDGPVKASRESSTESTRVVRPGLVTAYSSTGQTHGLDSHNPSASAAATTVGSPSSSAVEDPMLKEPLNEAVERLVVDVDTNRRRRLSTTSRRSSIYERKVYGALPRCIRKPLWAWRDRVMMVLGPEWLRTTVLVWTAWCAMSLAYTMFNVYLPKLLETRGGGGDGGPQTLEESLWDVMIFTIGGCPGALLGAYLIESRLGRRWSLAGSTFITAIFCIAFILVKSTWAVRMSTVGISLSATAMWAVLYGWTPEIFGTKIRGTACGIASALSRIGGMIAPILGGSLLMIDRSIPVYTSVVIFAIAGFCVLLLKEGAGDSARGKKGGRAIVH</sequence>
<evidence type="ECO:0000313" key="10">
    <source>
        <dbReference type="Proteomes" id="UP000053424"/>
    </source>
</evidence>
<dbReference type="Gene3D" id="1.20.1250.20">
    <property type="entry name" value="MFS general substrate transporter like domains"/>
    <property type="match status" value="2"/>
</dbReference>
<feature type="transmembrane region" description="Helical" evidence="7">
    <location>
        <begin position="128"/>
        <end position="148"/>
    </location>
</feature>
<feature type="transmembrane region" description="Helical" evidence="7">
    <location>
        <begin position="618"/>
        <end position="637"/>
    </location>
</feature>
<dbReference type="EMBL" id="KN831781">
    <property type="protein sequence ID" value="KIM40918.1"/>
    <property type="molecule type" value="Genomic_DNA"/>
</dbReference>
<keyword evidence="4 7" id="KW-1133">Transmembrane helix</keyword>
<keyword evidence="2" id="KW-0813">Transport</keyword>
<reference evidence="10" key="2">
    <citation type="submission" date="2015-01" db="EMBL/GenBank/DDBJ databases">
        <title>Evolutionary Origins and Diversification of the Mycorrhizal Mutualists.</title>
        <authorList>
            <consortium name="DOE Joint Genome Institute"/>
            <consortium name="Mycorrhizal Genomics Consortium"/>
            <person name="Kohler A."/>
            <person name="Kuo A."/>
            <person name="Nagy L.G."/>
            <person name="Floudas D."/>
            <person name="Copeland A."/>
            <person name="Barry K.W."/>
            <person name="Cichocki N."/>
            <person name="Veneault-Fourrey C."/>
            <person name="LaButti K."/>
            <person name="Lindquist E.A."/>
            <person name="Lipzen A."/>
            <person name="Lundell T."/>
            <person name="Morin E."/>
            <person name="Murat C."/>
            <person name="Riley R."/>
            <person name="Ohm R."/>
            <person name="Sun H."/>
            <person name="Tunlid A."/>
            <person name="Henrissat B."/>
            <person name="Grigoriev I.V."/>
            <person name="Hibbett D.S."/>
            <person name="Martin F."/>
        </authorList>
    </citation>
    <scope>NUCLEOTIDE SEQUENCE [LARGE SCALE GENOMIC DNA]</scope>
    <source>
        <strain evidence="10">h7</strain>
    </source>
</reference>
<evidence type="ECO:0000256" key="2">
    <source>
        <dbReference type="ARBA" id="ARBA00022448"/>
    </source>
</evidence>
<evidence type="ECO:0000256" key="5">
    <source>
        <dbReference type="ARBA" id="ARBA00023136"/>
    </source>
</evidence>
<feature type="transmembrane region" description="Helical" evidence="7">
    <location>
        <begin position="184"/>
        <end position="208"/>
    </location>
</feature>
<feature type="transmembrane region" description="Helical" evidence="7">
    <location>
        <begin position="154"/>
        <end position="175"/>
    </location>
</feature>
<dbReference type="SUPFAM" id="SSF103473">
    <property type="entry name" value="MFS general substrate transporter"/>
    <property type="match status" value="1"/>
</dbReference>
<dbReference type="PROSITE" id="PS50850">
    <property type="entry name" value="MFS"/>
    <property type="match status" value="1"/>
</dbReference>
<dbReference type="OrthoDB" id="4139357at2759"/>
<dbReference type="HOGENOM" id="CLU_001265_52_3_1"/>
<feature type="domain" description="Major facilitator superfamily (MFS) profile" evidence="8">
    <location>
        <begin position="62"/>
        <end position="642"/>
    </location>
</feature>
<evidence type="ECO:0000313" key="9">
    <source>
        <dbReference type="EMBL" id="KIM40918.1"/>
    </source>
</evidence>
<dbReference type="InterPro" id="IPR020846">
    <property type="entry name" value="MFS_dom"/>
</dbReference>
<gene>
    <name evidence="9" type="ORF">M413DRAFT_445690</name>
</gene>
<evidence type="ECO:0000259" key="8">
    <source>
        <dbReference type="PROSITE" id="PS50850"/>
    </source>
</evidence>
<dbReference type="InterPro" id="IPR036259">
    <property type="entry name" value="MFS_trans_sf"/>
</dbReference>
<feature type="transmembrane region" description="Helical" evidence="7">
    <location>
        <begin position="232"/>
        <end position="251"/>
    </location>
</feature>
<dbReference type="GO" id="GO:0016020">
    <property type="term" value="C:membrane"/>
    <property type="evidence" value="ECO:0007669"/>
    <property type="project" value="UniProtKB-SubCell"/>
</dbReference>
<organism evidence="9 10">
    <name type="scientific">Hebeloma cylindrosporum</name>
    <dbReference type="NCBI Taxonomy" id="76867"/>
    <lineage>
        <taxon>Eukaryota</taxon>
        <taxon>Fungi</taxon>
        <taxon>Dikarya</taxon>
        <taxon>Basidiomycota</taxon>
        <taxon>Agaricomycotina</taxon>
        <taxon>Agaricomycetes</taxon>
        <taxon>Agaricomycetidae</taxon>
        <taxon>Agaricales</taxon>
        <taxon>Agaricineae</taxon>
        <taxon>Hymenogastraceae</taxon>
        <taxon>Hebeloma</taxon>
    </lineage>
</organism>
<dbReference type="STRING" id="686832.A0A0C2XTA3"/>
<feature type="compositionally biased region" description="Polar residues" evidence="6">
    <location>
        <begin position="356"/>
        <end position="384"/>
    </location>
</feature>
<protein>
    <recommendedName>
        <fullName evidence="8">Major facilitator superfamily (MFS) profile domain-containing protein</fullName>
    </recommendedName>
</protein>
<evidence type="ECO:0000256" key="4">
    <source>
        <dbReference type="ARBA" id="ARBA00022989"/>
    </source>
</evidence>
<keyword evidence="3 7" id="KW-0812">Transmembrane</keyword>